<organism evidence="1">
    <name type="scientific">Lepeophtheirus salmonis</name>
    <name type="common">Salmon louse</name>
    <name type="synonym">Caligus salmonis</name>
    <dbReference type="NCBI Taxonomy" id="72036"/>
    <lineage>
        <taxon>Eukaryota</taxon>
        <taxon>Metazoa</taxon>
        <taxon>Ecdysozoa</taxon>
        <taxon>Arthropoda</taxon>
        <taxon>Crustacea</taxon>
        <taxon>Multicrustacea</taxon>
        <taxon>Hexanauplia</taxon>
        <taxon>Copepoda</taxon>
        <taxon>Siphonostomatoida</taxon>
        <taxon>Caligidae</taxon>
        <taxon>Lepeophtheirus</taxon>
    </lineage>
</organism>
<reference evidence="1" key="1">
    <citation type="submission" date="2014-05" db="EMBL/GenBank/DDBJ databases">
        <authorList>
            <person name="Chronopoulou M."/>
        </authorList>
    </citation>
    <scope>NUCLEOTIDE SEQUENCE</scope>
    <source>
        <tissue evidence="1">Whole organism</tissue>
    </source>
</reference>
<dbReference type="EMBL" id="HACA01005119">
    <property type="protein sequence ID" value="CDW22480.1"/>
    <property type="molecule type" value="Transcribed_RNA"/>
</dbReference>
<dbReference type="AlphaFoldDB" id="A0A0K2T9L2"/>
<accession>A0A0K2T9L2</accession>
<protein>
    <submittedName>
        <fullName evidence="1">Uncharacterized protein</fullName>
    </submittedName>
</protein>
<proteinExistence type="predicted"/>
<sequence length="33" mass="3729">MFSPNCPLTGLIIPIEIKNIECLLDEKIEGRDN</sequence>
<evidence type="ECO:0000313" key="1">
    <source>
        <dbReference type="EMBL" id="CDW22480.1"/>
    </source>
</evidence>
<name>A0A0K2T9L2_LEPSM</name>